<evidence type="ECO:0000256" key="3">
    <source>
        <dbReference type="ARBA" id="ARBA00022563"/>
    </source>
</evidence>
<sequence>MTAVKLDGKAAAAELKEDLRARVARLTAMGRTPGLGTILVGDDPGSVKYVEGKHRDCSQVGIRSIRIDLPADAGKERILAAVDQLNQDPECTGYIVQLPLPEGVDPTEIIDRIDPAKDADGMHPYNLGQLVLHTDGRVRTPLPCTPRGILHLLDHYGIDLAGKEVCVLGRGLTVGRTIGLLLTNRGVDATVTLCHTRTRDVDAHMRRADVIIAAVGRAGLVSPDQVGQGAVLVDVGISRIWDQQEGRWRIKGDIDPAARLSAAAYTPNPGGVGPMTRAMLLVNVVESAERAAGIPACDTPEVSRRQ</sequence>
<keyword evidence="9 12" id="KW-0368">Histidine biosynthesis</keyword>
<evidence type="ECO:0000256" key="9">
    <source>
        <dbReference type="ARBA" id="ARBA00023102"/>
    </source>
</evidence>
<evidence type="ECO:0000256" key="4">
    <source>
        <dbReference type="ARBA" id="ARBA00022605"/>
    </source>
</evidence>
<dbReference type="HAMAP" id="MF_01576">
    <property type="entry name" value="THF_DHG_CYH"/>
    <property type="match status" value="1"/>
</dbReference>
<keyword evidence="3 12" id="KW-0554">One-carbon metabolism</keyword>
<dbReference type="GO" id="GO:0005829">
    <property type="term" value="C:cytosol"/>
    <property type="evidence" value="ECO:0007669"/>
    <property type="project" value="TreeGrafter"/>
</dbReference>
<dbReference type="Gene3D" id="3.40.50.10860">
    <property type="entry name" value="Leucine Dehydrogenase, chain A, domain 1"/>
    <property type="match status" value="1"/>
</dbReference>
<evidence type="ECO:0000256" key="2">
    <source>
        <dbReference type="ARBA" id="ARBA00011738"/>
    </source>
</evidence>
<dbReference type="PANTHER" id="PTHR48099:SF5">
    <property type="entry name" value="C-1-TETRAHYDROFOLATE SYNTHASE, CYTOPLASMIC"/>
    <property type="match status" value="1"/>
</dbReference>
<evidence type="ECO:0000256" key="10">
    <source>
        <dbReference type="ARBA" id="ARBA00023167"/>
    </source>
</evidence>
<dbReference type="Pfam" id="PF00763">
    <property type="entry name" value="THF_DHG_CYH"/>
    <property type="match status" value="1"/>
</dbReference>
<feature type="domain" description="Tetrahydrofolate dehydrogenase/cyclohydrolase NAD(P)-binding" evidence="14">
    <location>
        <begin position="143"/>
        <end position="291"/>
    </location>
</feature>
<keyword evidence="6 12" id="KW-0378">Hydrolase</keyword>
<gene>
    <name evidence="12 15" type="primary">folD</name>
    <name evidence="15" type="ORF">JF69_09010</name>
</gene>
<dbReference type="GO" id="GO:0009086">
    <property type="term" value="P:methionine biosynthetic process"/>
    <property type="evidence" value="ECO:0007669"/>
    <property type="project" value="UniProtKB-KW"/>
</dbReference>
<dbReference type="UniPathway" id="UPA00193"/>
<dbReference type="NCBIfam" id="NF010789">
    <property type="entry name" value="PRK14193.1"/>
    <property type="match status" value="1"/>
</dbReference>
<dbReference type="Pfam" id="PF02882">
    <property type="entry name" value="THF_DHG_CYH_C"/>
    <property type="match status" value="1"/>
</dbReference>
<evidence type="ECO:0000256" key="8">
    <source>
        <dbReference type="ARBA" id="ARBA00023002"/>
    </source>
</evidence>
<keyword evidence="5 12" id="KW-0658">Purine biosynthesis</keyword>
<accession>A0A0F4KT80</accession>
<evidence type="ECO:0000259" key="13">
    <source>
        <dbReference type="Pfam" id="PF00763"/>
    </source>
</evidence>
<dbReference type="InterPro" id="IPR046346">
    <property type="entry name" value="Aminoacid_DH-like_N_sf"/>
</dbReference>
<comment type="pathway">
    <text evidence="1 12">One-carbon metabolism; tetrahydrofolate interconversion.</text>
</comment>
<keyword evidence="11 12" id="KW-0511">Multifunctional enzyme</keyword>
<evidence type="ECO:0000259" key="14">
    <source>
        <dbReference type="Pfam" id="PF02882"/>
    </source>
</evidence>
<feature type="binding site" evidence="12">
    <location>
        <position position="237"/>
    </location>
    <ligand>
        <name>NADP(+)</name>
        <dbReference type="ChEBI" id="CHEBI:58349"/>
    </ligand>
</feature>
<reference evidence="15 16" key="1">
    <citation type="submission" date="2014-12" db="EMBL/GenBank/DDBJ databases">
        <title>Comparative genomics of the lactic acid bacteria isolated from the honey bee gut.</title>
        <authorList>
            <person name="Ellegaard K.M."/>
            <person name="Tamarit D."/>
            <person name="Javelind E."/>
            <person name="Olofsson T."/>
            <person name="Andersson S.G."/>
            <person name="Vasquez A."/>
        </authorList>
    </citation>
    <scope>NUCLEOTIDE SEQUENCE [LARGE SCALE GENOMIC DNA]</scope>
    <source>
        <strain evidence="15 16">Bin2</strain>
    </source>
</reference>
<dbReference type="Proteomes" id="UP000033648">
    <property type="component" value="Unassembled WGS sequence"/>
</dbReference>
<evidence type="ECO:0000256" key="11">
    <source>
        <dbReference type="ARBA" id="ARBA00023268"/>
    </source>
</evidence>
<dbReference type="OrthoDB" id="9803580at2"/>
<dbReference type="InterPro" id="IPR000672">
    <property type="entry name" value="THF_DH/CycHdrlase"/>
</dbReference>
<dbReference type="InterPro" id="IPR036291">
    <property type="entry name" value="NAD(P)-bd_dom_sf"/>
</dbReference>
<keyword evidence="10 12" id="KW-0486">Methionine biosynthesis</keyword>
<dbReference type="AlphaFoldDB" id="A0A0F4KT80"/>
<dbReference type="PRINTS" id="PR00085">
    <property type="entry name" value="THFDHDRGNASE"/>
</dbReference>
<dbReference type="GO" id="GO:0004477">
    <property type="term" value="F:methenyltetrahydrofolate cyclohydrolase activity"/>
    <property type="evidence" value="ECO:0007669"/>
    <property type="project" value="UniProtKB-UniRule"/>
</dbReference>
<evidence type="ECO:0000256" key="7">
    <source>
        <dbReference type="ARBA" id="ARBA00022857"/>
    </source>
</evidence>
<dbReference type="EC" id="1.5.1.5" evidence="12"/>
<dbReference type="FunFam" id="3.40.50.10860:FF:000005">
    <property type="entry name" value="C-1-tetrahydrofolate synthase, cytoplasmic, putative"/>
    <property type="match status" value="1"/>
</dbReference>
<evidence type="ECO:0000313" key="15">
    <source>
        <dbReference type="EMBL" id="KJY49595.1"/>
    </source>
</evidence>
<evidence type="ECO:0000256" key="1">
    <source>
        <dbReference type="ARBA" id="ARBA00004777"/>
    </source>
</evidence>
<dbReference type="InterPro" id="IPR020630">
    <property type="entry name" value="THF_DH/CycHdrlase_cat_dom"/>
</dbReference>
<dbReference type="GO" id="GO:0006164">
    <property type="term" value="P:purine nucleotide biosynthetic process"/>
    <property type="evidence" value="ECO:0007669"/>
    <property type="project" value="UniProtKB-KW"/>
</dbReference>
<dbReference type="GO" id="GO:0035999">
    <property type="term" value="P:tetrahydrofolate interconversion"/>
    <property type="evidence" value="ECO:0007669"/>
    <property type="project" value="UniProtKB-UniRule"/>
</dbReference>
<dbReference type="CDD" id="cd01080">
    <property type="entry name" value="NAD_bind_m-THF_DH_Cyclohyd"/>
    <property type="match status" value="1"/>
</dbReference>
<evidence type="ECO:0000256" key="6">
    <source>
        <dbReference type="ARBA" id="ARBA00022801"/>
    </source>
</evidence>
<comment type="catalytic activity">
    <reaction evidence="12">
        <text>(6R)-5,10-methylene-5,6,7,8-tetrahydrofolate + NADP(+) = (6R)-5,10-methenyltetrahydrofolate + NADPH</text>
        <dbReference type="Rhea" id="RHEA:22812"/>
        <dbReference type="ChEBI" id="CHEBI:15636"/>
        <dbReference type="ChEBI" id="CHEBI:57455"/>
        <dbReference type="ChEBI" id="CHEBI:57783"/>
        <dbReference type="ChEBI" id="CHEBI:58349"/>
        <dbReference type="EC" id="1.5.1.5"/>
    </reaction>
</comment>
<comment type="catalytic activity">
    <reaction evidence="12">
        <text>(6R)-5,10-methenyltetrahydrofolate + H2O = (6R)-10-formyltetrahydrofolate + H(+)</text>
        <dbReference type="Rhea" id="RHEA:23700"/>
        <dbReference type="ChEBI" id="CHEBI:15377"/>
        <dbReference type="ChEBI" id="CHEBI:15378"/>
        <dbReference type="ChEBI" id="CHEBI:57455"/>
        <dbReference type="ChEBI" id="CHEBI:195366"/>
        <dbReference type="EC" id="3.5.4.9"/>
    </reaction>
</comment>
<feature type="binding site" evidence="12">
    <location>
        <begin position="169"/>
        <end position="171"/>
    </location>
    <ligand>
        <name>NADP(+)</name>
        <dbReference type="ChEBI" id="CHEBI:58349"/>
    </ligand>
</feature>
<dbReference type="PANTHER" id="PTHR48099">
    <property type="entry name" value="C-1-TETRAHYDROFOLATE SYNTHASE, CYTOPLASMIC-RELATED"/>
    <property type="match status" value="1"/>
</dbReference>
<name>A0A0F4KT80_9BIFI</name>
<feature type="domain" description="Tetrahydrofolate dehydrogenase/cyclohydrolase catalytic" evidence="13">
    <location>
        <begin position="6"/>
        <end position="120"/>
    </location>
</feature>
<comment type="caution">
    <text evidence="15">The sequence shown here is derived from an EMBL/GenBank/DDBJ whole genome shotgun (WGS) entry which is preliminary data.</text>
</comment>
<keyword evidence="4 12" id="KW-0028">Amino-acid biosynthesis</keyword>
<dbReference type="EMBL" id="JWME01000011">
    <property type="protein sequence ID" value="KJY49595.1"/>
    <property type="molecule type" value="Genomic_DNA"/>
</dbReference>
<dbReference type="Gene3D" id="3.40.50.720">
    <property type="entry name" value="NAD(P)-binding Rossmann-like Domain"/>
    <property type="match status" value="1"/>
</dbReference>
<evidence type="ECO:0000313" key="16">
    <source>
        <dbReference type="Proteomes" id="UP000033648"/>
    </source>
</evidence>
<dbReference type="SUPFAM" id="SSF51735">
    <property type="entry name" value="NAD(P)-binding Rossmann-fold domains"/>
    <property type="match status" value="1"/>
</dbReference>
<comment type="similarity">
    <text evidence="12">Belongs to the tetrahydrofolate dehydrogenase/cyclohydrolase family.</text>
</comment>
<proteinExistence type="inferred from homology"/>
<dbReference type="InterPro" id="IPR020631">
    <property type="entry name" value="THF_DH/CycHdrlase_NAD-bd_dom"/>
</dbReference>
<evidence type="ECO:0000256" key="5">
    <source>
        <dbReference type="ARBA" id="ARBA00022755"/>
    </source>
</evidence>
<protein>
    <recommendedName>
        <fullName evidence="12">Bifunctional protein FolD</fullName>
    </recommendedName>
    <domain>
        <recommendedName>
            <fullName evidence="12">Methylenetetrahydrofolate dehydrogenase</fullName>
            <ecNumber evidence="12">1.5.1.5</ecNumber>
        </recommendedName>
    </domain>
    <domain>
        <recommendedName>
            <fullName evidence="12">Methenyltetrahydrofolate cyclohydrolase</fullName>
            <ecNumber evidence="12">3.5.4.9</ecNumber>
        </recommendedName>
    </domain>
</protein>
<comment type="caution">
    <text evidence="12">Lacks conserved residue(s) required for the propagation of feature annotation.</text>
</comment>
<keyword evidence="8 12" id="KW-0560">Oxidoreductase</keyword>
<dbReference type="GO" id="GO:0004488">
    <property type="term" value="F:methylenetetrahydrofolate dehydrogenase (NADP+) activity"/>
    <property type="evidence" value="ECO:0007669"/>
    <property type="project" value="UniProtKB-UniRule"/>
</dbReference>
<dbReference type="EC" id="3.5.4.9" evidence="12"/>
<dbReference type="PATRIC" id="fig|1684.4.peg.970"/>
<dbReference type="GO" id="GO:0000105">
    <property type="term" value="P:L-histidine biosynthetic process"/>
    <property type="evidence" value="ECO:0007669"/>
    <property type="project" value="UniProtKB-KW"/>
</dbReference>
<keyword evidence="7 12" id="KW-0521">NADP</keyword>
<dbReference type="SUPFAM" id="SSF53223">
    <property type="entry name" value="Aminoacid dehydrogenase-like, N-terminal domain"/>
    <property type="match status" value="1"/>
</dbReference>
<evidence type="ECO:0000256" key="12">
    <source>
        <dbReference type="HAMAP-Rule" id="MF_01576"/>
    </source>
</evidence>
<comment type="function">
    <text evidence="12">Catalyzes the oxidation of 5,10-methylenetetrahydrofolate to 5,10-methenyltetrahydrofolate and then the hydrolysis of 5,10-methenyltetrahydrofolate to 10-formyltetrahydrofolate.</text>
</comment>
<organism evidence="15 16">
    <name type="scientific">Bifidobacterium asteroides</name>
    <dbReference type="NCBI Taxonomy" id="1684"/>
    <lineage>
        <taxon>Bacteria</taxon>
        <taxon>Bacillati</taxon>
        <taxon>Actinomycetota</taxon>
        <taxon>Actinomycetes</taxon>
        <taxon>Bifidobacteriales</taxon>
        <taxon>Bifidobacteriaceae</taxon>
        <taxon>Bifidobacterium</taxon>
    </lineage>
</organism>
<comment type="subunit">
    <text evidence="2 12">Homodimer.</text>
</comment>